<evidence type="ECO:0000313" key="2">
    <source>
        <dbReference type="Proteomes" id="UP000003752"/>
    </source>
</evidence>
<protein>
    <recommendedName>
        <fullName evidence="3">Bacterial Ig domain-containing protein</fullName>
    </recommendedName>
</protein>
<sequence>MHKNMILAMLALSATVGIESPVYAKAKSIKVQINRLTENSGYITGKGTPGARVTVSRNHMTYAAGKINRHGKLKLALNDDLSANWKYQVKLSKKGYWIEVNI</sequence>
<reference evidence="1 2" key="1">
    <citation type="submission" date="2009-01" db="EMBL/GenBank/DDBJ databases">
        <authorList>
            <person name="Qin X."/>
            <person name="Bachman B."/>
            <person name="Battles P."/>
            <person name="Bell A."/>
            <person name="Bess C."/>
            <person name="Bickham C."/>
            <person name="Chaboub L."/>
            <person name="Chen D."/>
            <person name="Coyle M."/>
            <person name="Deiros D.R."/>
            <person name="Dinh H."/>
            <person name="Forbes L."/>
            <person name="Fowler G."/>
            <person name="Francisco L."/>
            <person name="Fu Q."/>
            <person name="Gubbala S."/>
            <person name="Hale W."/>
            <person name="Han Y."/>
            <person name="Hemphill L."/>
            <person name="Highlander S.K."/>
            <person name="Hirani K."/>
            <person name="Hogues M."/>
            <person name="Jackson L."/>
            <person name="Jakkamsetti A."/>
            <person name="Javaid M."/>
            <person name="Jiang H."/>
            <person name="Korchina V."/>
            <person name="Kovar C."/>
            <person name="Lara F."/>
            <person name="Lee S."/>
            <person name="Mata R."/>
            <person name="Mathew T."/>
            <person name="Moen C."/>
            <person name="Morales K."/>
            <person name="Munidasa M."/>
            <person name="Nazareth L."/>
            <person name="Ngo R."/>
            <person name="Nguyen L."/>
            <person name="Okwuonu G."/>
            <person name="Ongeri F."/>
            <person name="Patil S."/>
            <person name="Petrosino J."/>
            <person name="Pham C."/>
            <person name="Pham P."/>
            <person name="Pu L.-L."/>
            <person name="Puazo M."/>
            <person name="Raj R."/>
            <person name="Reid J."/>
            <person name="Rouhana J."/>
            <person name="Saada N."/>
            <person name="Shang Y."/>
            <person name="Simmons D."/>
            <person name="Thornton R."/>
            <person name="Warren J."/>
            <person name="Weissenberger G."/>
            <person name="Zhang J."/>
            <person name="Zhang L."/>
            <person name="Zhou C."/>
            <person name="Zhu D."/>
            <person name="Muzny D."/>
            <person name="Worley K."/>
            <person name="Gibbs R."/>
        </authorList>
    </citation>
    <scope>NUCLEOTIDE SEQUENCE [LARGE SCALE GENOMIC DNA]</scope>
    <source>
        <strain evidence="2">ATCC 8290 / DSM 20176 / CCUG 30140 / JCM 1155 / KCTC 3500 / NBRC 15886 / NCIMB 8040 / NRRL B-1843 / 9</strain>
    </source>
</reference>
<comment type="caution">
    <text evidence="1">The sequence shown here is derived from an EMBL/GenBank/DDBJ whole genome shotgun (WGS) entry which is preliminary data.</text>
</comment>
<dbReference type="Proteomes" id="UP000003752">
    <property type="component" value="Unassembled WGS sequence"/>
</dbReference>
<accession>C0XMW6</accession>
<dbReference type="RefSeq" id="WP_003635787.1">
    <property type="nucleotide sequence ID" value="NZ_AZDF01000092.1"/>
</dbReference>
<dbReference type="AlphaFoldDB" id="C0XMW6"/>
<organism evidence="1 2">
    <name type="scientific">Lentilactobacillus hilgardii (strain ATCC 8290 / DSM 20176 / CCUG 30140 / JCM 1155 / KCTC 3500 / NBRC 15886 / NCIMB 8040 / NRRL B-1843 / 9)</name>
    <dbReference type="NCBI Taxonomy" id="1423757"/>
    <lineage>
        <taxon>Bacteria</taxon>
        <taxon>Bacillati</taxon>
        <taxon>Bacillota</taxon>
        <taxon>Bacilli</taxon>
        <taxon>Lactobacillales</taxon>
        <taxon>Lactobacillaceae</taxon>
        <taxon>Lentilactobacillus</taxon>
    </lineage>
</organism>
<keyword evidence="2" id="KW-1185">Reference proteome</keyword>
<evidence type="ECO:0000313" key="1">
    <source>
        <dbReference type="EMBL" id="EEI23283.1"/>
    </source>
</evidence>
<gene>
    <name evidence="1" type="ORF">HMPREF0519_2577</name>
</gene>
<proteinExistence type="predicted"/>
<dbReference type="EMBL" id="ACGP01000218">
    <property type="protein sequence ID" value="EEI23283.1"/>
    <property type="molecule type" value="Genomic_DNA"/>
</dbReference>
<name>C0XMW6_LENH9</name>
<evidence type="ECO:0008006" key="3">
    <source>
        <dbReference type="Google" id="ProtNLM"/>
    </source>
</evidence>
<dbReference type="HOGENOM" id="CLU_2273763_0_0_9"/>
<dbReference type="SMR" id="C0XMW6"/>